<dbReference type="InterPro" id="IPR003594">
    <property type="entry name" value="HATPase_dom"/>
</dbReference>
<evidence type="ECO:0000256" key="6">
    <source>
        <dbReference type="ARBA" id="ARBA00022692"/>
    </source>
</evidence>
<keyword evidence="10" id="KW-1133">Transmembrane helix</keyword>
<dbReference type="InterPro" id="IPR036097">
    <property type="entry name" value="HisK_dim/P_sf"/>
</dbReference>
<evidence type="ECO:0000259" key="15">
    <source>
        <dbReference type="PROSITE" id="PS50109"/>
    </source>
</evidence>
<keyword evidence="14" id="KW-0175">Coiled coil</keyword>
<keyword evidence="19" id="KW-1185">Reference proteome</keyword>
<dbReference type="GO" id="GO:0007234">
    <property type="term" value="P:osmosensory signaling via phosphorelay pathway"/>
    <property type="evidence" value="ECO:0007669"/>
    <property type="project" value="TreeGrafter"/>
</dbReference>
<dbReference type="CDD" id="cd00082">
    <property type="entry name" value="HisKA"/>
    <property type="match status" value="1"/>
</dbReference>
<name>A0A7D5L3M5_9EURY</name>
<evidence type="ECO:0000256" key="9">
    <source>
        <dbReference type="ARBA" id="ARBA00022840"/>
    </source>
</evidence>
<dbReference type="Gene3D" id="3.30.565.10">
    <property type="entry name" value="Histidine kinase-like ATPase, C-terminal domain"/>
    <property type="match status" value="1"/>
</dbReference>
<keyword evidence="11" id="KW-0902">Two-component regulatory system</keyword>
<sequence length="635" mass="69779">MGTTIGPNTRIVSAVPDAGTTVECALDDLGVTIDAVQTAEACLRQIPSADGVVIADTLPDTTVVDFCADIRSRRAEIPIVVYPANGSEALAGAVVAAGADAYVPRTQGTETLIDRLRELVAADRVDTTDPTDATTAIPSTTVDVPSDRFQQFIERLPLAVIEWTLEDEIRTWNPAATELFGYTEDEAVGESAVELLVPERDRDTVYELQEAIVEDGFDGDPFWQVDTNVRKDGRQVTCEWINIPKAITSGPDNEVASVLSIARDVTEEQKRANALEERLRAERDRFMALFENVPDAVISVSQLEDGPIVEKANPAFERIFGYEEAEIVGTQIDQIIVPRDRMTDAETLNRQGSRGEIGTAEVKRQTSDGLRDFRLRVVPMETDGSSDRAFALYTDITTQKQRQKRLEILNRVLRHDLRNGMNIIDGCAEMLTDGIDDEDRKYADIIQERTDELIDLAEKTRTVERILDRDEIVDGPIDLTAAIERAVSNLESAHPSVDITCSVPDRSFAQADEYLQTAIYQLLENAVEHNDRARPTIEVTLADSPDDEFLSLSISDDGPGIPDDEQDLLEGDKEITQLRHASGLGLWLVNWAVTRTGGHLSFTDNDPRGTVVTIEVPRASVESITAASDGTATGD</sequence>
<evidence type="ECO:0000256" key="12">
    <source>
        <dbReference type="ARBA" id="ARBA00023136"/>
    </source>
</evidence>
<dbReference type="PROSITE" id="PS50112">
    <property type="entry name" value="PAS"/>
    <property type="match status" value="2"/>
</dbReference>
<organism evidence="18 19">
    <name type="scientific">Natrinema halophilum</name>
    <dbReference type="NCBI Taxonomy" id="1699371"/>
    <lineage>
        <taxon>Archaea</taxon>
        <taxon>Methanobacteriati</taxon>
        <taxon>Methanobacteriota</taxon>
        <taxon>Stenosarchaea group</taxon>
        <taxon>Halobacteria</taxon>
        <taxon>Halobacteriales</taxon>
        <taxon>Natrialbaceae</taxon>
        <taxon>Natrinema</taxon>
    </lineage>
</organism>
<dbReference type="InterPro" id="IPR000014">
    <property type="entry name" value="PAS"/>
</dbReference>
<accession>A0A7D5L3M5</accession>
<dbReference type="SMART" id="SM00388">
    <property type="entry name" value="HisKA"/>
    <property type="match status" value="1"/>
</dbReference>
<dbReference type="PANTHER" id="PTHR42878">
    <property type="entry name" value="TWO-COMPONENT HISTIDINE KINASE"/>
    <property type="match status" value="1"/>
</dbReference>
<dbReference type="CDD" id="cd00075">
    <property type="entry name" value="HATPase"/>
    <property type="match status" value="1"/>
</dbReference>
<feature type="domain" description="PAS" evidence="17">
    <location>
        <begin position="282"/>
        <end position="355"/>
    </location>
</feature>
<dbReference type="PROSITE" id="PS50109">
    <property type="entry name" value="HIS_KIN"/>
    <property type="match status" value="1"/>
</dbReference>
<dbReference type="InterPro" id="IPR005467">
    <property type="entry name" value="His_kinase_dom"/>
</dbReference>
<evidence type="ECO:0000259" key="16">
    <source>
        <dbReference type="PROSITE" id="PS50110"/>
    </source>
</evidence>
<proteinExistence type="predicted"/>
<dbReference type="EMBL" id="CP058601">
    <property type="protein sequence ID" value="QLG50945.1"/>
    <property type="molecule type" value="Genomic_DNA"/>
</dbReference>
<feature type="domain" description="Histidine kinase" evidence="15">
    <location>
        <begin position="412"/>
        <end position="620"/>
    </location>
</feature>
<dbReference type="Gene3D" id="3.30.450.20">
    <property type="entry name" value="PAS domain"/>
    <property type="match status" value="2"/>
</dbReference>
<keyword evidence="12" id="KW-0472">Membrane</keyword>
<dbReference type="GO" id="GO:0016020">
    <property type="term" value="C:membrane"/>
    <property type="evidence" value="ECO:0007669"/>
    <property type="project" value="UniProtKB-SubCell"/>
</dbReference>
<feature type="domain" description="Response regulatory" evidence="16">
    <location>
        <begin position="8"/>
        <end position="120"/>
    </location>
</feature>
<dbReference type="Pfam" id="PF13426">
    <property type="entry name" value="PAS_9"/>
    <property type="match status" value="1"/>
</dbReference>
<dbReference type="PRINTS" id="PR00344">
    <property type="entry name" value="BCTRLSENSOR"/>
</dbReference>
<dbReference type="GO" id="GO:0000156">
    <property type="term" value="F:phosphorelay response regulator activity"/>
    <property type="evidence" value="ECO:0007669"/>
    <property type="project" value="TreeGrafter"/>
</dbReference>
<evidence type="ECO:0000256" key="7">
    <source>
        <dbReference type="ARBA" id="ARBA00022741"/>
    </source>
</evidence>
<dbReference type="InterPro" id="IPR001789">
    <property type="entry name" value="Sig_transdc_resp-reg_receiver"/>
</dbReference>
<dbReference type="GO" id="GO:0000155">
    <property type="term" value="F:phosphorelay sensor kinase activity"/>
    <property type="evidence" value="ECO:0007669"/>
    <property type="project" value="InterPro"/>
</dbReference>
<evidence type="ECO:0000256" key="5">
    <source>
        <dbReference type="ARBA" id="ARBA00022679"/>
    </source>
</evidence>
<dbReference type="EC" id="2.7.13.3" evidence="3"/>
<keyword evidence="7" id="KW-0547">Nucleotide-binding</keyword>
<dbReference type="Pfam" id="PF00989">
    <property type="entry name" value="PAS"/>
    <property type="match status" value="1"/>
</dbReference>
<dbReference type="Pfam" id="PF02518">
    <property type="entry name" value="HATPase_c"/>
    <property type="match status" value="1"/>
</dbReference>
<dbReference type="InterPro" id="IPR013767">
    <property type="entry name" value="PAS_fold"/>
</dbReference>
<dbReference type="CDD" id="cd00130">
    <property type="entry name" value="PAS"/>
    <property type="match status" value="2"/>
</dbReference>
<dbReference type="Proteomes" id="UP000509241">
    <property type="component" value="Chromosome"/>
</dbReference>
<dbReference type="PROSITE" id="PS50110">
    <property type="entry name" value="RESPONSE_REGULATORY"/>
    <property type="match status" value="1"/>
</dbReference>
<dbReference type="GO" id="GO:0030295">
    <property type="term" value="F:protein kinase activator activity"/>
    <property type="evidence" value="ECO:0007669"/>
    <property type="project" value="TreeGrafter"/>
</dbReference>
<evidence type="ECO:0000256" key="14">
    <source>
        <dbReference type="SAM" id="Coils"/>
    </source>
</evidence>
<dbReference type="SUPFAM" id="SSF55785">
    <property type="entry name" value="PYP-like sensor domain (PAS domain)"/>
    <property type="match status" value="2"/>
</dbReference>
<evidence type="ECO:0000313" key="19">
    <source>
        <dbReference type="Proteomes" id="UP000509241"/>
    </source>
</evidence>
<dbReference type="InterPro" id="IPR036890">
    <property type="entry name" value="HATPase_C_sf"/>
</dbReference>
<comment type="catalytic activity">
    <reaction evidence="1">
        <text>ATP + protein L-histidine = ADP + protein N-phospho-L-histidine.</text>
        <dbReference type="EC" id="2.7.13.3"/>
    </reaction>
</comment>
<reference evidence="18 19" key="1">
    <citation type="submission" date="2020-07" db="EMBL/GenBank/DDBJ databases">
        <authorList>
            <person name="Cui H."/>
        </authorList>
    </citation>
    <scope>NUCLEOTIDE SEQUENCE [LARGE SCALE GENOMIC DNA]</scope>
    <source>
        <strain evidence="18 19">YPL8</strain>
    </source>
</reference>
<keyword evidence="4" id="KW-0597">Phosphoprotein</keyword>
<keyword evidence="8" id="KW-0418">Kinase</keyword>
<dbReference type="PANTHER" id="PTHR42878:SF7">
    <property type="entry name" value="SENSOR HISTIDINE KINASE GLRK"/>
    <property type="match status" value="1"/>
</dbReference>
<dbReference type="InterPro" id="IPR004358">
    <property type="entry name" value="Sig_transdc_His_kin-like_C"/>
</dbReference>
<evidence type="ECO:0000256" key="11">
    <source>
        <dbReference type="ARBA" id="ARBA00023012"/>
    </source>
</evidence>
<dbReference type="InterPro" id="IPR035965">
    <property type="entry name" value="PAS-like_dom_sf"/>
</dbReference>
<dbReference type="RefSeq" id="WP_179263971.1">
    <property type="nucleotide sequence ID" value="NZ_CP058601.1"/>
</dbReference>
<evidence type="ECO:0000256" key="10">
    <source>
        <dbReference type="ARBA" id="ARBA00022989"/>
    </source>
</evidence>
<dbReference type="InterPro" id="IPR003661">
    <property type="entry name" value="HisK_dim/P_dom"/>
</dbReference>
<keyword evidence="5" id="KW-0808">Transferase</keyword>
<dbReference type="SUPFAM" id="SSF55874">
    <property type="entry name" value="ATPase domain of HSP90 chaperone/DNA topoisomerase II/histidine kinase"/>
    <property type="match status" value="1"/>
</dbReference>
<dbReference type="Pfam" id="PF00512">
    <property type="entry name" value="HisKA"/>
    <property type="match status" value="1"/>
</dbReference>
<dbReference type="GO" id="GO:0005524">
    <property type="term" value="F:ATP binding"/>
    <property type="evidence" value="ECO:0007669"/>
    <property type="project" value="UniProtKB-KW"/>
</dbReference>
<protein>
    <recommendedName>
        <fullName evidence="3">histidine kinase</fullName>
        <ecNumber evidence="3">2.7.13.3</ecNumber>
    </recommendedName>
</protein>
<comment type="caution">
    <text evidence="13">Lacks conserved residue(s) required for the propagation of feature annotation.</text>
</comment>
<dbReference type="SMART" id="SM00387">
    <property type="entry name" value="HATPase_c"/>
    <property type="match status" value="1"/>
</dbReference>
<dbReference type="OrthoDB" id="327291at2157"/>
<evidence type="ECO:0000256" key="8">
    <source>
        <dbReference type="ARBA" id="ARBA00022777"/>
    </source>
</evidence>
<dbReference type="InterPro" id="IPR050351">
    <property type="entry name" value="BphY/WalK/GraS-like"/>
</dbReference>
<dbReference type="InterPro" id="IPR011006">
    <property type="entry name" value="CheY-like_superfamily"/>
</dbReference>
<feature type="coiled-coil region" evidence="14">
    <location>
        <begin position="262"/>
        <end position="292"/>
    </location>
</feature>
<dbReference type="SUPFAM" id="SSF47384">
    <property type="entry name" value="Homodimeric domain of signal transducing histidine kinase"/>
    <property type="match status" value="1"/>
</dbReference>
<dbReference type="NCBIfam" id="TIGR00229">
    <property type="entry name" value="sensory_box"/>
    <property type="match status" value="2"/>
</dbReference>
<evidence type="ECO:0000256" key="3">
    <source>
        <dbReference type="ARBA" id="ARBA00012438"/>
    </source>
</evidence>
<keyword evidence="9" id="KW-0067">ATP-binding</keyword>
<dbReference type="GO" id="GO:0006355">
    <property type="term" value="P:regulation of DNA-templated transcription"/>
    <property type="evidence" value="ECO:0007669"/>
    <property type="project" value="InterPro"/>
</dbReference>
<dbReference type="Gene3D" id="1.10.287.130">
    <property type="match status" value="1"/>
</dbReference>
<evidence type="ECO:0000259" key="17">
    <source>
        <dbReference type="PROSITE" id="PS50112"/>
    </source>
</evidence>
<evidence type="ECO:0000313" key="18">
    <source>
        <dbReference type="EMBL" id="QLG50945.1"/>
    </source>
</evidence>
<keyword evidence="6" id="KW-0812">Transmembrane</keyword>
<dbReference type="KEGG" id="haly:HYG82_19955"/>
<feature type="domain" description="PAS" evidence="17">
    <location>
        <begin position="145"/>
        <end position="216"/>
    </location>
</feature>
<dbReference type="SMART" id="SM00091">
    <property type="entry name" value="PAS"/>
    <property type="match status" value="2"/>
</dbReference>
<comment type="subcellular location">
    <subcellularLocation>
        <location evidence="2">Membrane</location>
        <topology evidence="2">Multi-pass membrane protein</topology>
    </subcellularLocation>
</comment>
<dbReference type="GeneID" id="56035616"/>
<dbReference type="AlphaFoldDB" id="A0A7D5L3M5"/>
<gene>
    <name evidence="18" type="ORF">HYG82_19955</name>
</gene>
<evidence type="ECO:0000256" key="2">
    <source>
        <dbReference type="ARBA" id="ARBA00004141"/>
    </source>
</evidence>
<dbReference type="Gene3D" id="3.40.50.2300">
    <property type="match status" value="1"/>
</dbReference>
<evidence type="ECO:0000256" key="13">
    <source>
        <dbReference type="PROSITE-ProRule" id="PRU00169"/>
    </source>
</evidence>
<evidence type="ECO:0000256" key="4">
    <source>
        <dbReference type="ARBA" id="ARBA00022553"/>
    </source>
</evidence>
<evidence type="ECO:0000256" key="1">
    <source>
        <dbReference type="ARBA" id="ARBA00000085"/>
    </source>
</evidence>
<dbReference type="SUPFAM" id="SSF52172">
    <property type="entry name" value="CheY-like"/>
    <property type="match status" value="1"/>
</dbReference>